<dbReference type="Gene3D" id="1.25.40.270">
    <property type="entry name" value="Vacuolar protein sorting-associated protein vta1"/>
    <property type="match status" value="1"/>
</dbReference>
<dbReference type="Gene3D" id="1.20.5.420">
    <property type="entry name" value="Immunoglobulin FC, subunit C"/>
    <property type="match status" value="1"/>
</dbReference>
<organism evidence="7">
    <name type="scientific">Rodentolepis nana</name>
    <name type="common">Dwarf tapeworm</name>
    <name type="synonym">Hymenolepis nana</name>
    <dbReference type="NCBI Taxonomy" id="102285"/>
    <lineage>
        <taxon>Eukaryota</taxon>
        <taxon>Metazoa</taxon>
        <taxon>Spiralia</taxon>
        <taxon>Lophotrochozoa</taxon>
        <taxon>Platyhelminthes</taxon>
        <taxon>Cestoda</taxon>
        <taxon>Eucestoda</taxon>
        <taxon>Cyclophyllidea</taxon>
        <taxon>Hymenolepididae</taxon>
        <taxon>Rodentolepis</taxon>
    </lineage>
</organism>
<dbReference type="Proteomes" id="UP000278807">
    <property type="component" value="Unassembled WGS sequence"/>
</dbReference>
<feature type="region of interest" description="Disordered" evidence="3">
    <location>
        <begin position="174"/>
        <end position="222"/>
    </location>
</feature>
<feature type="compositionally biased region" description="Polar residues" evidence="3">
    <location>
        <begin position="205"/>
        <end position="219"/>
    </location>
</feature>
<name>A0A0R3TLE9_RODNA</name>
<evidence type="ECO:0000313" key="5">
    <source>
        <dbReference type="EMBL" id="VDO03924.1"/>
    </source>
</evidence>
<dbReference type="InterPro" id="IPR039431">
    <property type="entry name" value="Vta1/CALS_N"/>
</dbReference>
<dbReference type="PANTHER" id="PTHR46009:SF1">
    <property type="entry name" value="VACUOLAR PROTEIN SORTING-ASSOCIATED PROTEIN VTA1 HOMOLOG"/>
    <property type="match status" value="1"/>
</dbReference>
<dbReference type="STRING" id="102285.A0A0R3TLE9"/>
<sequence length="258" mass="28312">MALAKPPDCLKKFNRICKVAQDNEEVDPIITYYCRLFVVSMGLREDSKNKDAREFIGKLLDYLDAEKKAHAADSMYTEEQVGLQYVENQALDLFTTAFKRDESGDFSNATISGFLNAATLLEVLTLNGETNDELTNARKYAKYKVVYLMNCKKNGIQPVAGPLKEGDASVAPDIAGLREQPSPPKADSPKSSHEPSTLPDKHTEPASNSGSRSVGGLSTESHENATKAVKFALGCLEYKDKDGAIKFLQDALKHLTTN</sequence>
<dbReference type="PANTHER" id="PTHR46009">
    <property type="entry name" value="VACUOLAR PROTEIN SORTING-ASSOCIATED PROTEIN VTA1 HOMOLOG"/>
    <property type="match status" value="1"/>
</dbReference>
<accession>A0A0R3TLE9</accession>
<dbReference type="GO" id="GO:0032511">
    <property type="term" value="P:late endosome to vacuole transport via multivesicular body sorting pathway"/>
    <property type="evidence" value="ECO:0007669"/>
    <property type="project" value="InterPro"/>
</dbReference>
<dbReference type="InterPro" id="IPR023175">
    <property type="entry name" value="Vta1/CALS_N_sf"/>
</dbReference>
<evidence type="ECO:0000256" key="3">
    <source>
        <dbReference type="SAM" id="MobiDB-lite"/>
    </source>
</evidence>
<keyword evidence="6" id="KW-1185">Reference proteome</keyword>
<feature type="compositionally biased region" description="Basic and acidic residues" evidence="3">
    <location>
        <begin position="187"/>
        <end position="204"/>
    </location>
</feature>
<reference evidence="5 6" key="2">
    <citation type="submission" date="2018-11" db="EMBL/GenBank/DDBJ databases">
        <authorList>
            <consortium name="Pathogen Informatics"/>
        </authorList>
    </citation>
    <scope>NUCLEOTIDE SEQUENCE [LARGE SCALE GENOMIC DNA]</scope>
</reference>
<reference evidence="7" key="1">
    <citation type="submission" date="2017-02" db="UniProtKB">
        <authorList>
            <consortium name="WormBaseParasite"/>
        </authorList>
    </citation>
    <scope>IDENTIFICATION</scope>
</reference>
<feature type="domain" description="Vta1/callose synthase N-terminal" evidence="4">
    <location>
        <begin position="14"/>
        <end position="154"/>
    </location>
</feature>
<evidence type="ECO:0000256" key="2">
    <source>
        <dbReference type="ARBA" id="ARBA00023136"/>
    </source>
</evidence>
<dbReference type="EMBL" id="UZAE01012186">
    <property type="protein sequence ID" value="VDO03924.1"/>
    <property type="molecule type" value="Genomic_DNA"/>
</dbReference>
<dbReference type="InterPro" id="IPR044538">
    <property type="entry name" value="Vta1-like"/>
</dbReference>
<evidence type="ECO:0000313" key="6">
    <source>
        <dbReference type="Proteomes" id="UP000278807"/>
    </source>
</evidence>
<evidence type="ECO:0000313" key="7">
    <source>
        <dbReference type="WBParaSite" id="HNAJ_0000806801-mRNA-1"/>
    </source>
</evidence>
<gene>
    <name evidence="5" type="ORF">HNAJ_LOCUS8064</name>
</gene>
<protein>
    <submittedName>
        <fullName evidence="7">Vta1 domain-containing protein</fullName>
    </submittedName>
</protein>
<comment type="subcellular location">
    <subcellularLocation>
        <location evidence="1">Endomembrane system</location>
    </subcellularLocation>
</comment>
<proteinExistence type="predicted"/>
<keyword evidence="2" id="KW-0472">Membrane</keyword>
<dbReference type="GO" id="GO:0005771">
    <property type="term" value="C:multivesicular body"/>
    <property type="evidence" value="ECO:0007669"/>
    <property type="project" value="TreeGrafter"/>
</dbReference>
<dbReference type="OrthoDB" id="391137at2759"/>
<evidence type="ECO:0000256" key="1">
    <source>
        <dbReference type="ARBA" id="ARBA00004308"/>
    </source>
</evidence>
<evidence type="ECO:0000259" key="4">
    <source>
        <dbReference type="Pfam" id="PF04652"/>
    </source>
</evidence>
<dbReference type="WBParaSite" id="HNAJ_0000806801-mRNA-1">
    <property type="protein sequence ID" value="HNAJ_0000806801-mRNA-1"/>
    <property type="gene ID" value="HNAJ_0000806801"/>
</dbReference>
<dbReference type="Pfam" id="PF04652">
    <property type="entry name" value="Vta1"/>
    <property type="match status" value="1"/>
</dbReference>
<dbReference type="AlphaFoldDB" id="A0A0R3TLE9"/>